<feature type="transmembrane region" description="Helical" evidence="2">
    <location>
        <begin position="6"/>
        <end position="28"/>
    </location>
</feature>
<feature type="coiled-coil region" evidence="1">
    <location>
        <begin position="376"/>
        <end position="406"/>
    </location>
</feature>
<name>A0A449BLD6_9MOLU</name>
<dbReference type="CDD" id="cd06530">
    <property type="entry name" value="S26_SPase_I"/>
    <property type="match status" value="1"/>
</dbReference>
<keyword evidence="2" id="KW-1133">Transmembrane helix</keyword>
<keyword evidence="2" id="KW-0812">Transmembrane</keyword>
<gene>
    <name evidence="3" type="ORF">NCTC10172_01318</name>
</gene>
<feature type="transmembrane region" description="Helical" evidence="2">
    <location>
        <begin position="221"/>
        <end position="240"/>
    </location>
</feature>
<organism evidence="3 4">
    <name type="scientific">Acholeplasma hippikon</name>
    <dbReference type="NCBI Taxonomy" id="264636"/>
    <lineage>
        <taxon>Bacteria</taxon>
        <taxon>Bacillati</taxon>
        <taxon>Mycoplasmatota</taxon>
        <taxon>Mollicutes</taxon>
        <taxon>Acholeplasmatales</taxon>
        <taxon>Acholeplasmataceae</taxon>
        <taxon>Acholeplasma</taxon>
    </lineage>
</organism>
<dbReference type="RefSeq" id="WP_035368719.1">
    <property type="nucleotide sequence ID" value="NZ_LR215050.1"/>
</dbReference>
<feature type="transmembrane region" description="Helical" evidence="2">
    <location>
        <begin position="61"/>
        <end position="87"/>
    </location>
</feature>
<sequence>MNISQLITWVIAPVALISFIVVFTLLLLNMNEKERLLITEGVRDNEIIKSNIRKENKSNKVINGIGNILEAIVMIILVGIIGFGLFYQFSDQKESLLNSQVMVIASNSMAEINSRNTLVLENNLGNQFTKDDVIVLENLPKEEDIKLFDIIGYYNPYLKKTIIHRVVEIIENEAGLSFRFQGDANPSKDSVIVKYDDMIGIYNGQKYEKLGSIVRFARSPFAMMVMIVILYIVIFEEIIYRKIVKAIKAREALLNRWKESQYLLEAPDPEIEVQIETLNEQKRIENELKKMRAGKYEIIEDDSKYRFQLYDFEGEILCRSESYSSIKQCEYRLRSLAQTVEEGRYEIYKDRRGVYQIKMYTANKRLLILGATHRSLKKAKEALAQIEALSQSAQELSLNNQEVEVEAVLDQEQVLQTI</sequence>
<dbReference type="GO" id="GO:0006465">
    <property type="term" value="P:signal peptide processing"/>
    <property type="evidence" value="ECO:0007669"/>
    <property type="project" value="InterPro"/>
</dbReference>
<evidence type="ECO:0000313" key="3">
    <source>
        <dbReference type="EMBL" id="VEU83243.1"/>
    </source>
</evidence>
<reference evidence="3 4" key="1">
    <citation type="submission" date="2019-01" db="EMBL/GenBank/DDBJ databases">
        <authorList>
            <consortium name="Pathogen Informatics"/>
        </authorList>
    </citation>
    <scope>NUCLEOTIDE SEQUENCE [LARGE SCALE GENOMIC DNA]</scope>
    <source>
        <strain evidence="3 4">NCTC10172</strain>
    </source>
</reference>
<protein>
    <submittedName>
        <fullName evidence="3">Signal peptidase I</fullName>
    </submittedName>
</protein>
<dbReference type="InterPro" id="IPR019533">
    <property type="entry name" value="Peptidase_S26"/>
</dbReference>
<evidence type="ECO:0000313" key="4">
    <source>
        <dbReference type="Proteomes" id="UP000290909"/>
    </source>
</evidence>
<keyword evidence="1" id="KW-0175">Coiled coil</keyword>
<dbReference type="KEGG" id="ahk:NCTC10172_01318"/>
<dbReference type="SUPFAM" id="SSF160113">
    <property type="entry name" value="YegP-like"/>
    <property type="match status" value="1"/>
</dbReference>
<dbReference type="InterPro" id="IPR036913">
    <property type="entry name" value="YegP-like_sf"/>
</dbReference>
<evidence type="ECO:0000256" key="2">
    <source>
        <dbReference type="SAM" id="Phobius"/>
    </source>
</evidence>
<proteinExistence type="predicted"/>
<keyword evidence="2" id="KW-0472">Membrane</keyword>
<evidence type="ECO:0000256" key="1">
    <source>
        <dbReference type="SAM" id="Coils"/>
    </source>
</evidence>
<dbReference type="EMBL" id="LR215050">
    <property type="protein sequence ID" value="VEU83243.1"/>
    <property type="molecule type" value="Genomic_DNA"/>
</dbReference>
<dbReference type="STRING" id="1408416.GCA_000702765_00481"/>
<keyword evidence="4" id="KW-1185">Reference proteome</keyword>
<dbReference type="Gene3D" id="2.30.29.80">
    <property type="match status" value="1"/>
</dbReference>
<dbReference type="GO" id="GO:0004252">
    <property type="term" value="F:serine-type endopeptidase activity"/>
    <property type="evidence" value="ECO:0007669"/>
    <property type="project" value="InterPro"/>
</dbReference>
<dbReference type="AlphaFoldDB" id="A0A449BLD6"/>
<dbReference type="Proteomes" id="UP000290909">
    <property type="component" value="Chromosome"/>
</dbReference>
<accession>A0A449BLD6</accession>